<dbReference type="InterPro" id="IPR017930">
    <property type="entry name" value="Myb_dom"/>
</dbReference>
<accession>A4S3U0</accession>
<dbReference type="CDD" id="cd00167">
    <property type="entry name" value="SANT"/>
    <property type="match status" value="2"/>
</dbReference>
<protein>
    <submittedName>
        <fullName evidence="5">Uncharacterized protein</fullName>
    </submittedName>
</protein>
<dbReference type="RefSeq" id="XP_001419979.1">
    <property type="nucleotide sequence ID" value="XM_001419942.1"/>
</dbReference>
<dbReference type="InterPro" id="IPR001005">
    <property type="entry name" value="SANT/Myb"/>
</dbReference>
<dbReference type="PANTHER" id="PTHR45614:SF285">
    <property type="entry name" value="TRANSCRIPTION FACTOR MYB98"/>
    <property type="match status" value="1"/>
</dbReference>
<keyword evidence="1" id="KW-0677">Repeat</keyword>
<evidence type="ECO:0000313" key="5">
    <source>
        <dbReference type="EMBL" id="ABO98272.1"/>
    </source>
</evidence>
<feature type="domain" description="HTH myb-type" evidence="4">
    <location>
        <begin position="4"/>
        <end position="59"/>
    </location>
</feature>
<dbReference type="InterPro" id="IPR050560">
    <property type="entry name" value="MYB_TF"/>
</dbReference>
<reference evidence="5 6" key="1">
    <citation type="journal article" date="2007" name="Proc. Natl. Acad. Sci. U.S.A.">
        <title>The tiny eukaryote Ostreococcus provides genomic insights into the paradox of plankton speciation.</title>
        <authorList>
            <person name="Palenik B."/>
            <person name="Grimwood J."/>
            <person name="Aerts A."/>
            <person name="Rouze P."/>
            <person name="Salamov A."/>
            <person name="Putnam N."/>
            <person name="Dupont C."/>
            <person name="Jorgensen R."/>
            <person name="Derelle E."/>
            <person name="Rombauts S."/>
            <person name="Zhou K."/>
            <person name="Otillar R."/>
            <person name="Merchant S.S."/>
            <person name="Podell S."/>
            <person name="Gaasterland T."/>
            <person name="Napoli C."/>
            <person name="Gendler K."/>
            <person name="Manuell A."/>
            <person name="Tai V."/>
            <person name="Vallon O."/>
            <person name="Piganeau G."/>
            <person name="Jancek S."/>
            <person name="Heijde M."/>
            <person name="Jabbari K."/>
            <person name="Bowler C."/>
            <person name="Lohr M."/>
            <person name="Robbens S."/>
            <person name="Werner G."/>
            <person name="Dubchak I."/>
            <person name="Pazour G.J."/>
            <person name="Ren Q."/>
            <person name="Paulsen I."/>
            <person name="Delwiche C."/>
            <person name="Schmutz J."/>
            <person name="Rokhsar D."/>
            <person name="Van de Peer Y."/>
            <person name="Moreau H."/>
            <person name="Grigoriev I.V."/>
        </authorList>
    </citation>
    <scope>NUCLEOTIDE SEQUENCE [LARGE SCALE GENOMIC DNA]</scope>
    <source>
        <strain evidence="5 6">CCE9901</strain>
    </source>
</reference>
<dbReference type="OrthoDB" id="2143914at2759"/>
<evidence type="ECO:0000256" key="1">
    <source>
        <dbReference type="ARBA" id="ARBA00022737"/>
    </source>
</evidence>
<dbReference type="PROSITE" id="PS51294">
    <property type="entry name" value="HTH_MYB"/>
    <property type="match status" value="2"/>
</dbReference>
<dbReference type="GO" id="GO:0005634">
    <property type="term" value="C:nucleus"/>
    <property type="evidence" value="ECO:0007669"/>
    <property type="project" value="TreeGrafter"/>
</dbReference>
<keyword evidence="2" id="KW-0238">DNA-binding</keyword>
<dbReference type="PROSITE" id="PS50090">
    <property type="entry name" value="MYB_LIKE"/>
    <property type="match status" value="2"/>
</dbReference>
<dbReference type="OMA" id="GTRRWSH"/>
<dbReference type="GO" id="GO:0000981">
    <property type="term" value="F:DNA-binding transcription factor activity, RNA polymerase II-specific"/>
    <property type="evidence" value="ECO:0007669"/>
    <property type="project" value="TreeGrafter"/>
</dbReference>
<dbReference type="GO" id="GO:0000978">
    <property type="term" value="F:RNA polymerase II cis-regulatory region sequence-specific DNA binding"/>
    <property type="evidence" value="ECO:0007669"/>
    <property type="project" value="TreeGrafter"/>
</dbReference>
<dbReference type="SMART" id="SM00717">
    <property type="entry name" value="SANT"/>
    <property type="match status" value="2"/>
</dbReference>
<organism evidence="5 6">
    <name type="scientific">Ostreococcus lucimarinus (strain CCE9901)</name>
    <dbReference type="NCBI Taxonomy" id="436017"/>
    <lineage>
        <taxon>Eukaryota</taxon>
        <taxon>Viridiplantae</taxon>
        <taxon>Chlorophyta</taxon>
        <taxon>Mamiellophyceae</taxon>
        <taxon>Mamiellales</taxon>
        <taxon>Bathycoccaceae</taxon>
        <taxon>Ostreococcus</taxon>
    </lineage>
</organism>
<dbReference type="AlphaFoldDB" id="A4S3U0"/>
<feature type="non-terminal residue" evidence="5">
    <location>
        <position position="1"/>
    </location>
</feature>
<feature type="domain" description="Myb-like" evidence="3">
    <location>
        <begin position="56"/>
        <end position="106"/>
    </location>
</feature>
<dbReference type="SUPFAM" id="SSF46689">
    <property type="entry name" value="Homeodomain-like"/>
    <property type="match status" value="1"/>
</dbReference>
<name>A4S3U0_OSTLU</name>
<dbReference type="Pfam" id="PF13921">
    <property type="entry name" value="Myb_DNA-bind_6"/>
    <property type="match status" value="1"/>
</dbReference>
<gene>
    <name evidence="5" type="ORF">OSTLU_8749</name>
</gene>
<feature type="non-terminal residue" evidence="5">
    <location>
        <position position="109"/>
    </location>
</feature>
<dbReference type="EMBL" id="CP000590">
    <property type="protein sequence ID" value="ABO98272.1"/>
    <property type="molecule type" value="Genomic_DNA"/>
</dbReference>
<evidence type="ECO:0000313" key="6">
    <source>
        <dbReference type="Proteomes" id="UP000001568"/>
    </source>
</evidence>
<dbReference type="Proteomes" id="UP000001568">
    <property type="component" value="Chromosome 10"/>
</dbReference>
<dbReference type="Gramene" id="ABO98272">
    <property type="protein sequence ID" value="ABO98272"/>
    <property type="gene ID" value="OSTLU_8749"/>
</dbReference>
<dbReference type="HOGENOM" id="CLU_028567_26_4_1"/>
<dbReference type="eggNOG" id="KOG0048">
    <property type="taxonomic scope" value="Eukaryota"/>
</dbReference>
<feature type="domain" description="Myb-like" evidence="3">
    <location>
        <begin position="4"/>
        <end position="55"/>
    </location>
</feature>
<dbReference type="KEGG" id="olu:OSTLU_8749"/>
<dbReference type="FunFam" id="1.10.10.60:FF:000010">
    <property type="entry name" value="Transcriptional activator Myb isoform A"/>
    <property type="match status" value="1"/>
</dbReference>
<evidence type="ECO:0000259" key="4">
    <source>
        <dbReference type="PROSITE" id="PS51294"/>
    </source>
</evidence>
<dbReference type="GeneID" id="5004018"/>
<dbReference type="STRING" id="436017.A4S3U0"/>
<dbReference type="InterPro" id="IPR009057">
    <property type="entry name" value="Homeodomain-like_sf"/>
</dbReference>
<evidence type="ECO:0000259" key="3">
    <source>
        <dbReference type="PROSITE" id="PS50090"/>
    </source>
</evidence>
<evidence type="ECO:0000256" key="2">
    <source>
        <dbReference type="ARBA" id="ARBA00023125"/>
    </source>
</evidence>
<feature type="domain" description="HTH myb-type" evidence="4">
    <location>
        <begin position="60"/>
        <end position="109"/>
    </location>
</feature>
<dbReference type="Gene3D" id="1.10.10.60">
    <property type="entry name" value="Homeodomain-like"/>
    <property type="match status" value="2"/>
</dbReference>
<sequence length="109" mass="12768">KMRDGEKLKGQWSAEEDGRLADLVAKYGTRRWSHIARALENRVGKQCRERWNNHLAPDIKRGSWSTEEEDTFIRAHGELGNKWSDIAKLLEGRTENSVKNHWNATKRRK</sequence>
<keyword evidence="6" id="KW-1185">Reference proteome</keyword>
<proteinExistence type="predicted"/>
<dbReference type="PANTHER" id="PTHR45614">
    <property type="entry name" value="MYB PROTEIN-RELATED"/>
    <property type="match status" value="1"/>
</dbReference>